<dbReference type="Pfam" id="PF04230">
    <property type="entry name" value="PS_pyruv_trans"/>
    <property type="match status" value="1"/>
</dbReference>
<proteinExistence type="predicted"/>
<organism evidence="2 3">
    <name type="scientific">Desulfocicer vacuolatum DSM 3385</name>
    <dbReference type="NCBI Taxonomy" id="1121400"/>
    <lineage>
        <taxon>Bacteria</taxon>
        <taxon>Pseudomonadati</taxon>
        <taxon>Thermodesulfobacteriota</taxon>
        <taxon>Desulfobacteria</taxon>
        <taxon>Desulfobacterales</taxon>
        <taxon>Desulfobacteraceae</taxon>
        <taxon>Desulfocicer</taxon>
    </lineage>
</organism>
<dbReference type="RefSeq" id="WP_084068676.1">
    <property type="nucleotide sequence ID" value="NZ_FWXY01000008.1"/>
</dbReference>
<evidence type="ECO:0000313" key="3">
    <source>
        <dbReference type="Proteomes" id="UP000192418"/>
    </source>
</evidence>
<evidence type="ECO:0000259" key="1">
    <source>
        <dbReference type="Pfam" id="PF04230"/>
    </source>
</evidence>
<reference evidence="2 3" key="1">
    <citation type="submission" date="2017-04" db="EMBL/GenBank/DDBJ databases">
        <authorList>
            <person name="Afonso C.L."/>
            <person name="Miller P.J."/>
            <person name="Scott M.A."/>
            <person name="Spackman E."/>
            <person name="Goraichik I."/>
            <person name="Dimitrov K.M."/>
            <person name="Suarez D.L."/>
            <person name="Swayne D.E."/>
        </authorList>
    </citation>
    <scope>NUCLEOTIDE SEQUENCE [LARGE SCALE GENOMIC DNA]</scope>
    <source>
        <strain evidence="2 3">DSM 3385</strain>
    </source>
</reference>
<sequence length="379" mass="43330">MLIEIRGVSFKNKGSELMLRSIVTKLREKIPNINLLMVNPLTDSICSKRVDLGFHRKLCFQIYGSQWGFGGALIPKALRQKYHMVLDSEVDVVLDASGFAYSDQWGTRATIAASKVIRKWKEQKTKVILMPQAFGPFTGKKIQSAFKIIVENSDLIFARDQHSYKHVTQLVGKREHIRIAPDFTNLINGDLSHDFDMDSNRFCIIPNYRMIDKTINEERDLYIPFLINCVKYLYEKGANPFILIHEGDKDLWIGKEIEKRIGQKINIIHESNALKIKGIIGVSEGVIGSRFHGLVSALSQGIPALAAGWSHKYEMLFEDYGFPDGILMVKSSYHEIQQKIDMLLSNIEKQKIKKKLIDQGIIQKQLSSIMWDTIFNQLL</sequence>
<protein>
    <submittedName>
        <fullName evidence="2">Colanic acid/amylovoran biosynthesis protein</fullName>
    </submittedName>
</protein>
<dbReference type="PANTHER" id="PTHR36836">
    <property type="entry name" value="COLANIC ACID BIOSYNTHESIS PROTEIN WCAK"/>
    <property type="match status" value="1"/>
</dbReference>
<feature type="domain" description="Polysaccharide pyruvyl transferase" evidence="1">
    <location>
        <begin position="12"/>
        <end position="311"/>
    </location>
</feature>
<dbReference type="AlphaFoldDB" id="A0A1W2BJT9"/>
<dbReference type="Proteomes" id="UP000192418">
    <property type="component" value="Unassembled WGS sequence"/>
</dbReference>
<name>A0A1W2BJT9_9BACT</name>
<keyword evidence="3" id="KW-1185">Reference proteome</keyword>
<dbReference type="PANTHER" id="PTHR36836:SF1">
    <property type="entry name" value="COLANIC ACID BIOSYNTHESIS PROTEIN WCAK"/>
    <property type="match status" value="1"/>
</dbReference>
<accession>A0A1W2BJT9</accession>
<dbReference type="STRING" id="1121400.SAMN02746065_108138"/>
<dbReference type="OrthoDB" id="6058856at2"/>
<dbReference type="EMBL" id="FWXY01000008">
    <property type="protein sequence ID" value="SMC73010.1"/>
    <property type="molecule type" value="Genomic_DNA"/>
</dbReference>
<gene>
    <name evidence="2" type="ORF">SAMN02746065_108138</name>
</gene>
<evidence type="ECO:0000313" key="2">
    <source>
        <dbReference type="EMBL" id="SMC73010.1"/>
    </source>
</evidence>
<dbReference type="InterPro" id="IPR007345">
    <property type="entry name" value="Polysacch_pyruvyl_Trfase"/>
</dbReference>